<feature type="region of interest" description="Disordered" evidence="2">
    <location>
        <begin position="1078"/>
        <end position="1120"/>
    </location>
</feature>
<keyword evidence="4" id="KW-1185">Reference proteome</keyword>
<dbReference type="Proteomes" id="UP000494106">
    <property type="component" value="Unassembled WGS sequence"/>
</dbReference>
<dbReference type="Gene3D" id="1.10.287.1490">
    <property type="match status" value="1"/>
</dbReference>
<feature type="compositionally biased region" description="Low complexity" evidence="2">
    <location>
        <begin position="902"/>
        <end position="919"/>
    </location>
</feature>
<comment type="caution">
    <text evidence="3">The sequence shown here is derived from an EMBL/GenBank/DDBJ whole genome shotgun (WGS) entry which is preliminary data.</text>
</comment>
<feature type="region of interest" description="Disordered" evidence="2">
    <location>
        <begin position="840"/>
        <end position="877"/>
    </location>
</feature>
<evidence type="ECO:0000313" key="3">
    <source>
        <dbReference type="EMBL" id="CAB3250085.1"/>
    </source>
</evidence>
<evidence type="ECO:0000313" key="4">
    <source>
        <dbReference type="Proteomes" id="UP000494106"/>
    </source>
</evidence>
<sequence>MNTTHEDAVLSFDLDFLHPTANNIPVQALKQRYIGQIKKRIIRVDALNSHYNSLKLDLCSKNKELDLIKKKLESTNQEHTQTSLEYKEILENFSKCEMECQNLKTAINNYQEKYYDAENRVQAGKSHVVQLQQLVKEYEGKIDSLQQNERRNNEKALRESIEKELLQWKKKYKKEIGEWRTKYETLRKQIQEIKTGTGKLNKQSAPKSEKISSKIICDSITHDDNSENEDEVSLDYTSQCDTQDSLHNKIENTPSSTTNKNNTPMEVDSDYKIERVSVDTGCGSSLASSDNEKWLNSPDYYFSPINGEGVDKIRSSKLVDIATSPVLPVKVSEIATSPIPSVVMVNMAISPIPSVVMVNVAISPIPSVVMANVATSPINIQSETCKESEHQTELNINNVDLTEPNNNIVVTEVHCPVQIIENAPHSVIHEKRSETIVQHITDIDLREKRAKDYLQLNSSNNLEVDYNTDREIEMILSKMRLDHELITPIPKTPKKIGMKSAASQTHHDQAEYLSHCTCADSAIAKNVSEAAREDAAQAKEDIAKTKKSQKVLISNLAKVMKEMFYIKSFLKSRFSAPGTALEHLNDSTPEKDLFENVSGVNFNYDYHNLFESANLSDNSIKQTESVKLPTSSKLAPESLITVISEQIIKPANIDHLREKQVANEILAHPVQEIVSEKCIKQNGSPKRIDSVMCLNSSAEKETVSPTKVAKGRSVRKLTNLAKYRNKCEVRNYKIRRETPPLKKLHIKPKQVPCHDVKKVTKNDTSATLNDEQVYAKAVKVMAELNAVPTKDSVDTVLTTKIQQKITAVNEHHSAAECKTDLKSGSTQPIFSSGFTSPIPKIISPIPETTPPTISRRRSIRSSKLIDPSPNIASTSPDLTITSSIPVLRSPKPTIVSSTPTKRSPSLVTSSPTTSITSPRRSSRLLEFAAISPKSTVTLPKSHNVSKRLFMSSSPPTITSPKLGTAPSITADTSKNVGKFETTLPDQNSVLLTPTITLPKLGKAPPITAGISKSADNFETTLTNQNSLLLTPTITSPKLRKEPPITAGINKNDGIYFETTLPKQNSILLQKDLSINRPVQSAERKRKLSNSSDIQSKRVLRSSVSQSFNTKEHDESYKEVSPAGISAQEDISCHPKESILCSMIEKYGISKVRPVVRHIPDAVLKNVNSNIEQYMSRILEGPINKDNAMMIELVEECKTYDYKIFVAGLTKYLTNPERKIELFGKIASPPAPQMTKSEAVLLFVIRQLRTQWRPVDTVETLLSSLEHTLFKLNRTPEFEVIESVSHFYALLCRYFGLQSRLKVFMLDAMYCILYKSAPLIKECLEVWPHIIPLAHMTAAKTPLITIFVYLLHFYKCEDRFSRVQDIRNILQRKYSYQVTEWNEGKILELVGNSISELRDIPCEKKMLRIAIIILAKRNGPKWTQNNIIKRLFQFIEKESLPEHIITFCVSLIGPLIKPYPIDMKVHCEIALNQLLNVLNTIASKRTKEASISSMLIMSRHNTQRVNEILLSRKMEIMSPELSELFRIYIRMKPLNTWLKNLSRPSNSN</sequence>
<evidence type="ECO:0000256" key="1">
    <source>
        <dbReference type="SAM" id="Coils"/>
    </source>
</evidence>
<dbReference type="OrthoDB" id="6368736at2759"/>
<name>A0A8S1AUS0_ARCPL</name>
<feature type="region of interest" description="Disordered" evidence="2">
    <location>
        <begin position="949"/>
        <end position="968"/>
    </location>
</feature>
<dbReference type="EMBL" id="CADEBC010000540">
    <property type="protein sequence ID" value="CAB3250085.1"/>
    <property type="molecule type" value="Genomic_DNA"/>
</dbReference>
<feature type="compositionally biased region" description="Low complexity" evidence="2">
    <location>
        <begin position="840"/>
        <end position="853"/>
    </location>
</feature>
<proteinExistence type="predicted"/>
<evidence type="ECO:0000256" key="2">
    <source>
        <dbReference type="SAM" id="MobiDB-lite"/>
    </source>
</evidence>
<keyword evidence="1" id="KW-0175">Coiled coil</keyword>
<accession>A0A8S1AUS0</accession>
<feature type="compositionally biased region" description="Polar residues" evidence="2">
    <location>
        <begin position="950"/>
        <end position="968"/>
    </location>
</feature>
<feature type="coiled-coil region" evidence="1">
    <location>
        <begin position="93"/>
        <end position="189"/>
    </location>
</feature>
<gene>
    <name evidence="3" type="ORF">APLA_LOCUS12529</name>
</gene>
<reference evidence="3 4" key="1">
    <citation type="submission" date="2020-04" db="EMBL/GenBank/DDBJ databases">
        <authorList>
            <person name="Wallbank WR R."/>
            <person name="Pardo Diaz C."/>
            <person name="Kozak K."/>
            <person name="Martin S."/>
            <person name="Jiggins C."/>
            <person name="Moest M."/>
            <person name="Warren A I."/>
            <person name="Byers J.R.P. K."/>
            <person name="Montejo-Kovacevich G."/>
            <person name="Yen C E."/>
        </authorList>
    </citation>
    <scope>NUCLEOTIDE SEQUENCE [LARGE SCALE GENOMIC DNA]</scope>
</reference>
<protein>
    <submittedName>
        <fullName evidence="3">Uncharacterized protein</fullName>
    </submittedName>
</protein>
<organism evidence="3 4">
    <name type="scientific">Arctia plantaginis</name>
    <name type="common">Wood tiger moth</name>
    <name type="synonym">Phalaena plantaginis</name>
    <dbReference type="NCBI Taxonomy" id="874455"/>
    <lineage>
        <taxon>Eukaryota</taxon>
        <taxon>Metazoa</taxon>
        <taxon>Ecdysozoa</taxon>
        <taxon>Arthropoda</taxon>
        <taxon>Hexapoda</taxon>
        <taxon>Insecta</taxon>
        <taxon>Pterygota</taxon>
        <taxon>Neoptera</taxon>
        <taxon>Endopterygota</taxon>
        <taxon>Lepidoptera</taxon>
        <taxon>Glossata</taxon>
        <taxon>Ditrysia</taxon>
        <taxon>Noctuoidea</taxon>
        <taxon>Erebidae</taxon>
        <taxon>Arctiinae</taxon>
        <taxon>Arctia</taxon>
    </lineage>
</organism>
<feature type="region of interest" description="Disordered" evidence="2">
    <location>
        <begin position="889"/>
        <end position="919"/>
    </location>
</feature>